<evidence type="ECO:0000313" key="2">
    <source>
        <dbReference type="EMBL" id="ASV84660.1"/>
    </source>
</evidence>
<feature type="domain" description="Glycosyl transferase family 25" evidence="1">
    <location>
        <begin position="13"/>
        <end position="186"/>
    </location>
</feature>
<dbReference type="OrthoDB" id="259382at2"/>
<keyword evidence="2" id="KW-0808">Transferase</keyword>
<reference evidence="2 3" key="1">
    <citation type="submission" date="2017-07" db="EMBL/GenBank/DDBJ databases">
        <title>Phylogenetic study on the rhizospheric bacterium Ochrobactrum sp. A44.</title>
        <authorList>
            <person name="Krzyzanowska D.M."/>
            <person name="Ossowicki A."/>
            <person name="Rajewska M."/>
            <person name="Maciag T."/>
            <person name="Kaczynski Z."/>
            <person name="Czerwicka M."/>
            <person name="Jafra S."/>
        </authorList>
    </citation>
    <scope>NUCLEOTIDE SEQUENCE [LARGE SCALE GENOMIC DNA]</scope>
    <source>
        <strain evidence="2 3">A44</strain>
    </source>
</reference>
<dbReference type="Pfam" id="PF01755">
    <property type="entry name" value="Glyco_transf_25"/>
    <property type="match status" value="1"/>
</dbReference>
<evidence type="ECO:0000259" key="1">
    <source>
        <dbReference type="Pfam" id="PF01755"/>
    </source>
</evidence>
<dbReference type="Proteomes" id="UP000215256">
    <property type="component" value="Chromosome 2"/>
</dbReference>
<name>A0A248UDQ0_9HYPH</name>
<organism evidence="2 3">
    <name type="scientific">Ochrobactrum quorumnocens</name>
    <dbReference type="NCBI Taxonomy" id="271865"/>
    <lineage>
        <taxon>Bacteria</taxon>
        <taxon>Pseudomonadati</taxon>
        <taxon>Pseudomonadota</taxon>
        <taxon>Alphaproteobacteria</taxon>
        <taxon>Hyphomicrobiales</taxon>
        <taxon>Brucellaceae</taxon>
        <taxon>Brucella/Ochrobactrum group</taxon>
        <taxon>Ochrobactrum</taxon>
    </lineage>
</organism>
<dbReference type="RefSeq" id="WP_095445336.1">
    <property type="nucleotide sequence ID" value="NZ_CP022603.1"/>
</dbReference>
<accession>A0A248UDQ0</accession>
<dbReference type="GO" id="GO:0016740">
    <property type="term" value="F:transferase activity"/>
    <property type="evidence" value="ECO:0007669"/>
    <property type="project" value="UniProtKB-KW"/>
</dbReference>
<dbReference type="CDD" id="cd06532">
    <property type="entry name" value="Glyco_transf_25"/>
    <property type="match status" value="1"/>
</dbReference>
<gene>
    <name evidence="2" type="ORF">CES85_5455</name>
</gene>
<evidence type="ECO:0000313" key="3">
    <source>
        <dbReference type="Proteomes" id="UP000215256"/>
    </source>
</evidence>
<dbReference type="KEGG" id="och:CES85_5455"/>
<protein>
    <submittedName>
        <fullName evidence="2">Glycosyltransferase 25 family protein</fullName>
    </submittedName>
</protein>
<dbReference type="InterPro" id="IPR002654">
    <property type="entry name" value="Glyco_trans_25"/>
</dbReference>
<dbReference type="EMBL" id="CP022603">
    <property type="protein sequence ID" value="ASV84660.1"/>
    <property type="molecule type" value="Genomic_DNA"/>
</dbReference>
<dbReference type="AlphaFoldDB" id="A0A248UDQ0"/>
<proteinExistence type="predicted"/>
<sequence>MNGEGIKGQSIMKCYIVNLDRAPERMERMARILKLQSIDFERLGAIDGRLFTDDQIEKYRAQREQGKPMTVGEIACAESHIAIFRRIVESADEYAVVMEDDLHLSSDAGIFINSTAWIPTGADIIKLETVNEPTIVATKAFNLDNDRKLARLAFKHWGSGAYVISKAAARKALQNYVAGLTPIDDYLFDPTVNDFSLWQIQPAIAIQDIILINGATPQAGYLASGMENGRKVASIAKSKKVGAMARIKRESLRFVRKTRRRLTTLWGIRVSRNIERTVISYRAD</sequence>